<organism evidence="2 3">
    <name type="scientific">Pontibacter rugosus</name>
    <dbReference type="NCBI Taxonomy" id="1745966"/>
    <lineage>
        <taxon>Bacteria</taxon>
        <taxon>Pseudomonadati</taxon>
        <taxon>Bacteroidota</taxon>
        <taxon>Cytophagia</taxon>
        <taxon>Cytophagales</taxon>
        <taxon>Hymenobacteraceae</taxon>
        <taxon>Pontibacter</taxon>
    </lineage>
</organism>
<evidence type="ECO:0008006" key="4">
    <source>
        <dbReference type="Google" id="ProtNLM"/>
    </source>
</evidence>
<keyword evidence="1" id="KW-0812">Transmembrane</keyword>
<dbReference type="Proteomes" id="UP001597094">
    <property type="component" value="Unassembled WGS sequence"/>
</dbReference>
<comment type="caution">
    <text evidence="2">The sequence shown here is derived from an EMBL/GenBank/DDBJ whole genome shotgun (WGS) entry which is preliminary data.</text>
</comment>
<sequence length="176" mass="19821">MVNTALRFTWNRLFPFNWVFGLILLVAICVPRFWLVLNANLTGNYGCIGAIMAVSALIPFVLLSKEGRRQIEITKPLNYAWVLYSFLAGVAISTIIFALGYLLYTDTLYNWYVYIGRSYNIATDLTAQDKLIYFIVFAVTGMCFSPIGEELLFRGIVHSSFSSSLGEKKATIIDSL</sequence>
<feature type="transmembrane region" description="Helical" evidence="1">
    <location>
        <begin position="43"/>
        <end position="63"/>
    </location>
</feature>
<evidence type="ECO:0000313" key="2">
    <source>
        <dbReference type="EMBL" id="MFD1187120.1"/>
    </source>
</evidence>
<keyword evidence="1" id="KW-1133">Transmembrane helix</keyword>
<reference evidence="3" key="1">
    <citation type="journal article" date="2019" name="Int. J. Syst. Evol. Microbiol.">
        <title>The Global Catalogue of Microorganisms (GCM) 10K type strain sequencing project: providing services to taxonomists for standard genome sequencing and annotation.</title>
        <authorList>
            <consortium name="The Broad Institute Genomics Platform"/>
            <consortium name="The Broad Institute Genome Sequencing Center for Infectious Disease"/>
            <person name="Wu L."/>
            <person name="Ma J."/>
        </authorList>
    </citation>
    <scope>NUCLEOTIDE SEQUENCE [LARGE SCALE GENOMIC DNA]</scope>
    <source>
        <strain evidence="3">JCM 31319</strain>
    </source>
</reference>
<feature type="transmembrane region" description="Helical" evidence="1">
    <location>
        <begin position="131"/>
        <end position="153"/>
    </location>
</feature>
<feature type="transmembrane region" description="Helical" evidence="1">
    <location>
        <begin position="83"/>
        <end position="104"/>
    </location>
</feature>
<keyword evidence="1" id="KW-0472">Membrane</keyword>
<keyword evidence="3" id="KW-1185">Reference proteome</keyword>
<proteinExistence type="predicted"/>
<accession>A0ABW3SS13</accession>
<gene>
    <name evidence="2" type="ORF">ACFQ2O_12970</name>
</gene>
<name>A0ABW3SS13_9BACT</name>
<feature type="transmembrane region" description="Helical" evidence="1">
    <location>
        <begin position="16"/>
        <end position="37"/>
    </location>
</feature>
<protein>
    <recommendedName>
        <fullName evidence="4">CAAX protease self-immunity</fullName>
    </recommendedName>
</protein>
<dbReference type="EMBL" id="JBHTLD010000116">
    <property type="protein sequence ID" value="MFD1187120.1"/>
    <property type="molecule type" value="Genomic_DNA"/>
</dbReference>
<evidence type="ECO:0000256" key="1">
    <source>
        <dbReference type="SAM" id="Phobius"/>
    </source>
</evidence>
<evidence type="ECO:0000313" key="3">
    <source>
        <dbReference type="Proteomes" id="UP001597094"/>
    </source>
</evidence>